<proteinExistence type="predicted"/>
<dbReference type="AlphaFoldDB" id="A0ABD0L8V5"/>
<feature type="non-terminal residue" evidence="1">
    <location>
        <position position="1"/>
    </location>
</feature>
<protein>
    <submittedName>
        <fullName evidence="1">Uncharacterized protein</fullName>
    </submittedName>
</protein>
<dbReference type="EMBL" id="JACVVK020000070">
    <property type="protein sequence ID" value="KAK7496004.1"/>
    <property type="molecule type" value="Genomic_DNA"/>
</dbReference>
<reference evidence="1 2" key="1">
    <citation type="journal article" date="2023" name="Sci. Data">
        <title>Genome assembly of the Korean intertidal mud-creeper Batillaria attramentaria.</title>
        <authorList>
            <person name="Patra A.K."/>
            <person name="Ho P.T."/>
            <person name="Jun S."/>
            <person name="Lee S.J."/>
            <person name="Kim Y."/>
            <person name="Won Y.J."/>
        </authorList>
    </citation>
    <scope>NUCLEOTIDE SEQUENCE [LARGE SCALE GENOMIC DNA]</scope>
    <source>
        <strain evidence="1">Wonlab-2016</strain>
    </source>
</reference>
<dbReference type="Proteomes" id="UP001519460">
    <property type="component" value="Unassembled WGS sequence"/>
</dbReference>
<evidence type="ECO:0000313" key="2">
    <source>
        <dbReference type="Proteomes" id="UP001519460"/>
    </source>
</evidence>
<comment type="caution">
    <text evidence="1">The sequence shown here is derived from an EMBL/GenBank/DDBJ whole genome shotgun (WGS) entry which is preliminary data.</text>
</comment>
<name>A0ABD0L8V5_9CAEN</name>
<keyword evidence="2" id="KW-1185">Reference proteome</keyword>
<accession>A0ABD0L8V5</accession>
<organism evidence="1 2">
    <name type="scientific">Batillaria attramentaria</name>
    <dbReference type="NCBI Taxonomy" id="370345"/>
    <lineage>
        <taxon>Eukaryota</taxon>
        <taxon>Metazoa</taxon>
        <taxon>Spiralia</taxon>
        <taxon>Lophotrochozoa</taxon>
        <taxon>Mollusca</taxon>
        <taxon>Gastropoda</taxon>
        <taxon>Caenogastropoda</taxon>
        <taxon>Sorbeoconcha</taxon>
        <taxon>Cerithioidea</taxon>
        <taxon>Batillariidae</taxon>
        <taxon>Batillaria</taxon>
    </lineage>
</organism>
<evidence type="ECO:0000313" key="1">
    <source>
        <dbReference type="EMBL" id="KAK7496004.1"/>
    </source>
</evidence>
<sequence>NLWTHTAHPMSSVLAEVGNGWPRVQGVECSGFEKPNIGVYVTAACDRPGHPNCDLDLADDMADLVVGASRSVILGSTLNNDVFHLDLLQPQL</sequence>
<gene>
    <name evidence="1" type="ORF">BaRGS_00012705</name>
</gene>